<dbReference type="RefSeq" id="WP_152899357.1">
    <property type="nucleotide sequence ID" value="NZ_WHUV01000005.1"/>
</dbReference>
<dbReference type="Gene3D" id="3.80.10.10">
    <property type="entry name" value="Ribonuclease Inhibitor"/>
    <property type="match status" value="1"/>
</dbReference>
<sequence length="342" mass="37815">MFSHRIQAPSQADLDLQVSTHLDASPQARLIVQFASLQQYDRALLARLDALCARYGDRLMVRFYSHHPGSAFDSRTLLALPNAHALSLDCLDTLEHFEAIASLSRLRHFELQVISADLPGLLALPNLRHLQTLRISLDKGPPLDLAPIGQMRELHRLSISVQDHNLDVLGQCPGIHSLSLHRMSAKTPLGMVAGMAGLHSLSVSFGSRETMPELHHEQLRELDILRVRGLSQLDLGGFPQLQVLKIEDQAQLGRLDLRGCPQLQLLHLANLKALGEIKGLESSQVSDLRLIRTPALDMLALLAGQLPPTVQYLKLFSGKRAVDKQIEARQQQLGIPAPRGSF</sequence>
<gene>
    <name evidence="1" type="ORF">GDH07_26155</name>
</gene>
<evidence type="ECO:0000313" key="2">
    <source>
        <dbReference type="Proteomes" id="UP000486534"/>
    </source>
</evidence>
<dbReference type="Proteomes" id="UP000486534">
    <property type="component" value="Unassembled WGS sequence"/>
</dbReference>
<comment type="caution">
    <text evidence="1">The sequence shown here is derived from an EMBL/GenBank/DDBJ whole genome shotgun (WGS) entry which is preliminary data.</text>
</comment>
<protein>
    <recommendedName>
        <fullName evidence="3">Leucine-rich repeat domain-containing protein</fullName>
    </recommendedName>
</protein>
<accession>A0A7X1PQX3</accession>
<evidence type="ECO:0008006" key="3">
    <source>
        <dbReference type="Google" id="ProtNLM"/>
    </source>
</evidence>
<evidence type="ECO:0000313" key="1">
    <source>
        <dbReference type="EMBL" id="MQA56809.1"/>
    </source>
</evidence>
<organism evidence="1 2">
    <name type="scientific">Pseudomonas piscis</name>
    <dbReference type="NCBI Taxonomy" id="2614538"/>
    <lineage>
        <taxon>Bacteria</taxon>
        <taxon>Pseudomonadati</taxon>
        <taxon>Pseudomonadota</taxon>
        <taxon>Gammaproteobacteria</taxon>
        <taxon>Pseudomonadales</taxon>
        <taxon>Pseudomonadaceae</taxon>
        <taxon>Pseudomonas</taxon>
    </lineage>
</organism>
<name>A0A7X1PQX3_9PSED</name>
<reference evidence="1 2" key="1">
    <citation type="submission" date="2019-10" db="EMBL/GenBank/DDBJ databases">
        <title>Pseudomonas dajingensis sp. nov., isolated from the profound head ulcers of farmed Murray cod (Maccullochella peelii peelii).</title>
        <authorList>
            <person name="Liu Y."/>
        </authorList>
    </citation>
    <scope>NUCLEOTIDE SEQUENCE [LARGE SCALE GENOMIC DNA]</scope>
    <source>
        <strain evidence="1 2">MC042</strain>
    </source>
</reference>
<proteinExistence type="predicted"/>
<dbReference type="InterPro" id="IPR032675">
    <property type="entry name" value="LRR_dom_sf"/>
</dbReference>
<dbReference type="AlphaFoldDB" id="A0A7X1PQX3"/>
<dbReference type="SUPFAM" id="SSF52058">
    <property type="entry name" value="L domain-like"/>
    <property type="match status" value="1"/>
</dbReference>
<dbReference type="EMBL" id="WHUV01000005">
    <property type="protein sequence ID" value="MQA56809.1"/>
    <property type="molecule type" value="Genomic_DNA"/>
</dbReference>